<dbReference type="Gene3D" id="3.90.550.20">
    <property type="match status" value="1"/>
</dbReference>
<dbReference type="AlphaFoldDB" id="A0A0F4Z2W7"/>
<dbReference type="Pfam" id="PF04488">
    <property type="entry name" value="Gly_transf_sug"/>
    <property type="match status" value="1"/>
</dbReference>
<dbReference type="InterPro" id="IPR029044">
    <property type="entry name" value="Nucleotide-diphossugar_trans"/>
</dbReference>
<comment type="similarity">
    <text evidence="1">Belongs to the glycosyltransferase 32 family.</text>
</comment>
<dbReference type="InterPro" id="IPR007577">
    <property type="entry name" value="GlycoTrfase_DXD_sugar-bd_CS"/>
</dbReference>
<dbReference type="InterPro" id="IPR018247">
    <property type="entry name" value="EF_Hand_1_Ca_BS"/>
</dbReference>
<sequence length="314" mass="36420">MPRFLLNRPFLAAAIAICTVLYLSFFSLQRLDWPLNLFDNNSDRQVETFDFQDIADEKRCFDRGAASSSTPIPNVVHAIWLNNPNMTFISYLALRSALISLRPDKLKLHYTASFNEDNVWFQKLRNNLTLVYHDLAAEYPEQLRQQWQVTHLADALRLDVIRQEGGIYMDMDVIVLRSFDNLRHCERDVLLGYEGGDRHGLCNAIIVGRQNASFIRRWIDSYSDFDSKKWNYHSVILPKELAQEHPDEICPLSPTAFFWPTWTEKHIRYMHEPISEAEARDLERTMDANGGGLNTTYSVDLHSSFRQKEGTGQS</sequence>
<dbReference type="RefSeq" id="XP_013331048.1">
    <property type="nucleotide sequence ID" value="XM_013475594.1"/>
</dbReference>
<protein>
    <recommendedName>
        <fullName evidence="4">Glycosyl transferase</fullName>
    </recommendedName>
</protein>
<dbReference type="GO" id="GO:1901135">
    <property type="term" value="P:carbohydrate derivative metabolic process"/>
    <property type="evidence" value="ECO:0007669"/>
    <property type="project" value="UniProtKB-ARBA"/>
</dbReference>
<evidence type="ECO:0000256" key="1">
    <source>
        <dbReference type="ARBA" id="ARBA00009003"/>
    </source>
</evidence>
<accession>A0A0F4Z2W7</accession>
<dbReference type="GeneID" id="25313816"/>
<proteinExistence type="inferred from homology"/>
<dbReference type="Proteomes" id="UP000053958">
    <property type="component" value="Unassembled WGS sequence"/>
</dbReference>
<reference evidence="2 3" key="1">
    <citation type="submission" date="2015-04" db="EMBL/GenBank/DDBJ databases">
        <authorList>
            <person name="Heijne W.H."/>
            <person name="Fedorova N.D."/>
            <person name="Nierman W.C."/>
            <person name="Vollebregt A.W."/>
            <person name="Zhao Z."/>
            <person name="Wu L."/>
            <person name="Kumar M."/>
            <person name="Stam H."/>
            <person name="van den Berg M.A."/>
            <person name="Pel H.J."/>
        </authorList>
    </citation>
    <scope>NUCLEOTIDE SEQUENCE [LARGE SCALE GENOMIC DNA]</scope>
    <source>
        <strain evidence="2 3">CBS 393.64</strain>
    </source>
</reference>
<evidence type="ECO:0008006" key="4">
    <source>
        <dbReference type="Google" id="ProtNLM"/>
    </source>
</evidence>
<dbReference type="PANTHER" id="PTHR46830:SF2">
    <property type="entry name" value="ALPHA-1,4-N-ACETYLGLUCOSAMINYLTRANSFERASE"/>
    <property type="match status" value="1"/>
</dbReference>
<name>A0A0F4Z2W7_RASE3</name>
<dbReference type="STRING" id="1408163.A0A0F4Z2W7"/>
<dbReference type="SUPFAM" id="SSF53448">
    <property type="entry name" value="Nucleotide-diphospho-sugar transferases"/>
    <property type="match status" value="1"/>
</dbReference>
<keyword evidence="3" id="KW-1185">Reference proteome</keyword>
<dbReference type="EMBL" id="LASV01000061">
    <property type="protein sequence ID" value="KKA24436.1"/>
    <property type="molecule type" value="Genomic_DNA"/>
</dbReference>
<dbReference type="PROSITE" id="PS00018">
    <property type="entry name" value="EF_HAND_1"/>
    <property type="match status" value="1"/>
</dbReference>
<comment type="caution">
    <text evidence="2">The sequence shown here is derived from an EMBL/GenBank/DDBJ whole genome shotgun (WGS) entry which is preliminary data.</text>
</comment>
<evidence type="ECO:0000313" key="2">
    <source>
        <dbReference type="EMBL" id="KKA24436.1"/>
    </source>
</evidence>
<dbReference type="OrthoDB" id="409543at2759"/>
<dbReference type="PANTHER" id="PTHR46830">
    <property type="entry name" value="TRANSFERASE, PUTATIVE-RELATED"/>
    <property type="match status" value="1"/>
</dbReference>
<evidence type="ECO:0000313" key="3">
    <source>
        <dbReference type="Proteomes" id="UP000053958"/>
    </source>
</evidence>
<gene>
    <name evidence="2" type="ORF">T310_1465</name>
</gene>
<organism evidence="2 3">
    <name type="scientific">Rasamsonia emersonii (strain ATCC 16479 / CBS 393.64 / IMI 116815)</name>
    <dbReference type="NCBI Taxonomy" id="1408163"/>
    <lineage>
        <taxon>Eukaryota</taxon>
        <taxon>Fungi</taxon>
        <taxon>Dikarya</taxon>
        <taxon>Ascomycota</taxon>
        <taxon>Pezizomycotina</taxon>
        <taxon>Eurotiomycetes</taxon>
        <taxon>Eurotiomycetidae</taxon>
        <taxon>Eurotiales</taxon>
        <taxon>Trichocomaceae</taxon>
        <taxon>Rasamsonia</taxon>
    </lineage>
</organism>